<dbReference type="PROSITE" id="PS51257">
    <property type="entry name" value="PROKAR_LIPOPROTEIN"/>
    <property type="match status" value="1"/>
</dbReference>
<dbReference type="Proteomes" id="UP001596143">
    <property type="component" value="Unassembled WGS sequence"/>
</dbReference>
<comment type="caution">
    <text evidence="3">The sequence shown here is derived from an EMBL/GenBank/DDBJ whole genome shotgun (WGS) entry which is preliminary data.</text>
</comment>
<reference evidence="4" key="1">
    <citation type="journal article" date="2019" name="Int. J. Syst. Evol. Microbiol.">
        <title>The Global Catalogue of Microorganisms (GCM) 10K type strain sequencing project: providing services to taxonomists for standard genome sequencing and annotation.</title>
        <authorList>
            <consortium name="The Broad Institute Genomics Platform"/>
            <consortium name="The Broad Institute Genome Sequencing Center for Infectious Disease"/>
            <person name="Wu L."/>
            <person name="Ma J."/>
        </authorList>
    </citation>
    <scope>NUCLEOTIDE SEQUENCE [LARGE SCALE GENOMIC DNA]</scope>
    <source>
        <strain evidence="4">CGMCC 1.15790</strain>
    </source>
</reference>
<dbReference type="PANTHER" id="PTHR41247">
    <property type="entry name" value="HTH-TYPE TRANSCRIPTIONAL REPRESSOR YCNK"/>
    <property type="match status" value="1"/>
</dbReference>
<evidence type="ECO:0000313" key="4">
    <source>
        <dbReference type="Proteomes" id="UP001596143"/>
    </source>
</evidence>
<accession>A0ABW0U3I9</accession>
<dbReference type="InterPro" id="IPR008719">
    <property type="entry name" value="N2O_reductase_NosL"/>
</dbReference>
<dbReference type="PANTHER" id="PTHR41247:SF1">
    <property type="entry name" value="HTH-TYPE TRANSCRIPTIONAL REPRESSOR YCNK"/>
    <property type="match status" value="1"/>
</dbReference>
<dbReference type="Gene3D" id="3.30.70.2050">
    <property type="match status" value="1"/>
</dbReference>
<keyword evidence="4" id="KW-1185">Reference proteome</keyword>
<evidence type="ECO:0000256" key="2">
    <source>
        <dbReference type="SAM" id="SignalP"/>
    </source>
</evidence>
<sequence>MKKLVKFLFVSMILSFLAACGSDEERMEPRAVNEGEDKCEICHMMVPDDHHATQIVLTDGRHLMFDDVGDMWVWLEEQGDEEVDGAYVRDYHTEEWILFDEATFVYHEDFRTPMAYGIYSFASEEDAISFQEEEGMGDILSYEDLSSHSWERNMELMEEHDHDHHDHDHDEDEHVEETKEE</sequence>
<feature type="region of interest" description="Disordered" evidence="1">
    <location>
        <begin position="155"/>
        <end position="181"/>
    </location>
</feature>
<evidence type="ECO:0000313" key="3">
    <source>
        <dbReference type="EMBL" id="MFC5627693.1"/>
    </source>
</evidence>
<dbReference type="EMBL" id="JBHSPF010000012">
    <property type="protein sequence ID" value="MFC5627693.1"/>
    <property type="molecule type" value="Genomic_DNA"/>
</dbReference>
<evidence type="ECO:0000256" key="1">
    <source>
        <dbReference type="SAM" id="MobiDB-lite"/>
    </source>
</evidence>
<gene>
    <name evidence="3" type="ORF">ACFPTR_02110</name>
</gene>
<protein>
    <submittedName>
        <fullName evidence="3">Nitrous oxide reductase accessory protein NosL</fullName>
    </submittedName>
</protein>
<name>A0ABW0U3I9_9BACI</name>
<feature type="chain" id="PRO_5045299071" evidence="2">
    <location>
        <begin position="19"/>
        <end position="181"/>
    </location>
</feature>
<organism evidence="3 4">
    <name type="scientific">Aliibacillus thermotolerans</name>
    <dbReference type="NCBI Taxonomy" id="1834418"/>
    <lineage>
        <taxon>Bacteria</taxon>
        <taxon>Bacillati</taxon>
        <taxon>Bacillota</taxon>
        <taxon>Bacilli</taxon>
        <taxon>Bacillales</taxon>
        <taxon>Bacillaceae</taxon>
        <taxon>Aliibacillus</taxon>
    </lineage>
</organism>
<feature type="compositionally biased region" description="Acidic residues" evidence="1">
    <location>
        <begin position="169"/>
        <end position="181"/>
    </location>
</feature>
<feature type="compositionally biased region" description="Basic and acidic residues" evidence="1">
    <location>
        <begin position="155"/>
        <end position="168"/>
    </location>
</feature>
<dbReference type="SUPFAM" id="SSF160387">
    <property type="entry name" value="NosL/MerB-like"/>
    <property type="match status" value="1"/>
</dbReference>
<dbReference type="Pfam" id="PF05573">
    <property type="entry name" value="NosL"/>
    <property type="match status" value="1"/>
</dbReference>
<dbReference type="RefSeq" id="WP_270895261.1">
    <property type="nucleotide sequence ID" value="NZ_JBHSPF010000012.1"/>
</dbReference>
<feature type="signal peptide" evidence="2">
    <location>
        <begin position="1"/>
        <end position="18"/>
    </location>
</feature>
<proteinExistence type="predicted"/>
<keyword evidence="2" id="KW-0732">Signal</keyword>